<evidence type="ECO:0000256" key="3">
    <source>
        <dbReference type="ARBA" id="ARBA00022679"/>
    </source>
</evidence>
<dbReference type="SUPFAM" id="SSF53098">
    <property type="entry name" value="Ribonuclease H-like"/>
    <property type="match status" value="1"/>
</dbReference>
<feature type="domain" description="DNA-directed DNA polymerase family B mitochondria/virus" evidence="10">
    <location>
        <begin position="985"/>
        <end position="1138"/>
    </location>
</feature>
<proteinExistence type="inferred from homology"/>
<dbReference type="PANTHER" id="PTHR33568:SF3">
    <property type="entry name" value="DNA-DIRECTED DNA POLYMERASE"/>
    <property type="match status" value="1"/>
</dbReference>
<evidence type="ECO:0000256" key="6">
    <source>
        <dbReference type="ARBA" id="ARBA00022932"/>
    </source>
</evidence>
<feature type="compositionally biased region" description="Low complexity" evidence="9">
    <location>
        <begin position="288"/>
        <end position="309"/>
    </location>
</feature>
<dbReference type="Proteomes" id="UP001620645">
    <property type="component" value="Unassembled WGS sequence"/>
</dbReference>
<feature type="region of interest" description="Disordered" evidence="9">
    <location>
        <begin position="237"/>
        <end position="336"/>
    </location>
</feature>
<keyword evidence="12" id="KW-1185">Reference proteome</keyword>
<keyword evidence="3" id="KW-0808">Transferase</keyword>
<comment type="caution">
    <text evidence="11">The sequence shown here is derived from an EMBL/GenBank/DDBJ whole genome shotgun (WGS) entry which is preliminary data.</text>
</comment>
<dbReference type="Gene3D" id="3.40.960.10">
    <property type="entry name" value="VSR Endonuclease"/>
    <property type="match status" value="1"/>
</dbReference>
<feature type="compositionally biased region" description="Acidic residues" evidence="9">
    <location>
        <begin position="326"/>
        <end position="336"/>
    </location>
</feature>
<evidence type="ECO:0000256" key="7">
    <source>
        <dbReference type="ARBA" id="ARBA00023125"/>
    </source>
</evidence>
<evidence type="ECO:0000256" key="4">
    <source>
        <dbReference type="ARBA" id="ARBA00022695"/>
    </source>
</evidence>
<feature type="domain" description="DNA-directed DNA polymerase family B mitochondria/virus" evidence="10">
    <location>
        <begin position="1290"/>
        <end position="1486"/>
    </location>
</feature>
<dbReference type="Pfam" id="PF03175">
    <property type="entry name" value="DNA_pol_B_2"/>
    <property type="match status" value="2"/>
</dbReference>
<dbReference type="PANTHER" id="PTHR33568">
    <property type="entry name" value="DNA POLYMERASE"/>
    <property type="match status" value="1"/>
</dbReference>
<feature type="region of interest" description="Disordered" evidence="9">
    <location>
        <begin position="1794"/>
        <end position="1829"/>
    </location>
</feature>
<evidence type="ECO:0000313" key="12">
    <source>
        <dbReference type="Proteomes" id="UP001620645"/>
    </source>
</evidence>
<gene>
    <name evidence="11" type="ORF">niasHS_004487</name>
</gene>
<dbReference type="EC" id="2.7.7.7" evidence="2"/>
<feature type="compositionally biased region" description="Acidic residues" evidence="9">
    <location>
        <begin position="1795"/>
        <end position="1829"/>
    </location>
</feature>
<dbReference type="Gene3D" id="3.90.1600.10">
    <property type="entry name" value="Palm domain of DNA polymerase"/>
    <property type="match status" value="1"/>
</dbReference>
<dbReference type="SUPFAM" id="SSF56672">
    <property type="entry name" value="DNA/RNA polymerases"/>
    <property type="match status" value="1"/>
</dbReference>
<feature type="compositionally biased region" description="Basic residues" evidence="9">
    <location>
        <begin position="88"/>
        <end position="105"/>
    </location>
</feature>
<feature type="region of interest" description="Disordered" evidence="9">
    <location>
        <begin position="79"/>
        <end position="105"/>
    </location>
</feature>
<reference evidence="11 12" key="1">
    <citation type="submission" date="2024-10" db="EMBL/GenBank/DDBJ databases">
        <authorList>
            <person name="Kim D."/>
        </authorList>
    </citation>
    <scope>NUCLEOTIDE SEQUENCE [LARGE SCALE GENOMIC DNA]</scope>
    <source>
        <strain evidence="11">Taebaek</strain>
    </source>
</reference>
<feature type="region of interest" description="Disordered" evidence="9">
    <location>
        <begin position="776"/>
        <end position="802"/>
    </location>
</feature>
<dbReference type="InterPro" id="IPR043502">
    <property type="entry name" value="DNA/RNA_pol_sf"/>
</dbReference>
<keyword evidence="4" id="KW-0548">Nucleotidyltransferase</keyword>
<organism evidence="11 12">
    <name type="scientific">Heterodera schachtii</name>
    <name type="common">Sugarbeet cyst nematode worm</name>
    <name type="synonym">Tylenchus schachtii</name>
    <dbReference type="NCBI Taxonomy" id="97005"/>
    <lineage>
        <taxon>Eukaryota</taxon>
        <taxon>Metazoa</taxon>
        <taxon>Ecdysozoa</taxon>
        <taxon>Nematoda</taxon>
        <taxon>Chromadorea</taxon>
        <taxon>Rhabditida</taxon>
        <taxon>Tylenchina</taxon>
        <taxon>Tylenchomorpha</taxon>
        <taxon>Tylenchoidea</taxon>
        <taxon>Heteroderidae</taxon>
        <taxon>Heteroderinae</taxon>
        <taxon>Heterodera</taxon>
    </lineage>
</organism>
<keyword evidence="6" id="KW-0239">DNA-directed DNA polymerase</keyword>
<evidence type="ECO:0000256" key="5">
    <source>
        <dbReference type="ARBA" id="ARBA00022705"/>
    </source>
</evidence>
<comment type="catalytic activity">
    <reaction evidence="8">
        <text>DNA(n) + a 2'-deoxyribonucleoside 5'-triphosphate = DNA(n+1) + diphosphate</text>
        <dbReference type="Rhea" id="RHEA:22508"/>
        <dbReference type="Rhea" id="RHEA-COMP:17339"/>
        <dbReference type="Rhea" id="RHEA-COMP:17340"/>
        <dbReference type="ChEBI" id="CHEBI:33019"/>
        <dbReference type="ChEBI" id="CHEBI:61560"/>
        <dbReference type="ChEBI" id="CHEBI:173112"/>
        <dbReference type="EC" id="2.7.7.7"/>
    </reaction>
</comment>
<dbReference type="InterPro" id="IPR023211">
    <property type="entry name" value="DNA_pol_palm_dom_sf"/>
</dbReference>
<keyword evidence="7" id="KW-0238">DNA-binding</keyword>
<keyword evidence="5" id="KW-0235">DNA replication</keyword>
<dbReference type="GO" id="GO:0042575">
    <property type="term" value="C:DNA polymerase complex"/>
    <property type="evidence" value="ECO:0007669"/>
    <property type="project" value="UniProtKB-ARBA"/>
</dbReference>
<dbReference type="EMBL" id="JBICCN010000140">
    <property type="protein sequence ID" value="KAL3090695.1"/>
    <property type="molecule type" value="Genomic_DNA"/>
</dbReference>
<comment type="similarity">
    <text evidence="1">Belongs to the DNA polymerase type-B family.</text>
</comment>
<sequence length="1835" mass="206570">MIGPHARDPKVIGSHAGDTTMIGPLACDLNVIGSGAGDPNVIGAARVQSKCDRAARLRRSARLQAPDYRPLYRVKFHHSSTADDPAAARRKQQRRSRRRRRERLQRRRLRTEHLPFWRLLAVTAHNNNNAGEPAEDDADWTAFGADQMATARDLLQAEGRTLNDWVQFDEASADWVPLTLTELKQLSDGVHHLEGKVLLRTGCCQQQFCAACLWMHAGASRCCPLCRRHLLSGAPLTTKEGEEEDASDSDSVASDQAHYNNNNDDDDDMGVPSTSGGRRQRRSGGRTGPSCSGFGSFGPPSSDSTDGSFLTQTGRGRRRTTTKEAEADDNDDDDGGEVVDDFFTVVGVWERAGSRSRATQTETIQVRFHNWERARRPDLLLARCIARLMARVLDGRAEPLRVGLSVQPPGWDNCFHVPMRPPQQNSAHALAAALETFAKQYDELDLFSADVCFKVSAVWALPAARVEGACAEDEQRARGTVRCQSFVPVVNGAGGDRWCMARAIVLGLAQRRICVLEQRNVVHFRAFCLAQRGEAGAPEARRLLEDAAVPLDRPTYGATEAQRIQRWLDASLGPHQVRLVIFARELAYRVAWKGSRPARFNLCLVAQDGHFGRASTVWTANSRWTGARTRKAAGRCAPSVFALAGAVPVRGSRATLRRAAPTACSCSRTRTASRRTGAGWTRRRLAGNTTVVAADPTVRCVRSGACAPAVVRWFGPVMGRTRAPSTTTSTTASKQHNSSARVCFGIHDAQWTPHFIQPKRAQCQLIANDAERAPVPAEGLEDDDDNDDDDDDDDNDDGVAEPNRRRRPLRFLFWDVECAQVADEDEEEGDEEVPARVLKHVPLLVCAEVICERCVSAGVDLEREPDRRAPGCCCGGAAWRDGQHRRWLMRAREDAFSDDEDENADAGGGRRRRPNPRRLRFFHDAATGRTPMAQFADFVLHDGPVNVRTVMLAHNGVCRSVAYRSQTHPSAPRRVYTLELGGRNQRSVIAKDSLNFFGCALSKLPAMFGLDGVPDKPFFPYNYIRAENMDVAHVGLPPAADYDPDRMRPAERDAFQRWYAAEQQRRPHRLFVLRRELLRYCANDVRILRRACLRFRQVVGELSGGVEPFLAATTIAGLALAIYRQRHLPRDLMVHTPEGGFLRGRRASAASRHFFALLERLRPQWRGRLRTARWSIGEACVEDDGYRLDALLYRPVPLRPLVIEFNGCFFHGCPECYPRRHQVLAGGQTAESLCARTRQRAWELEQQHGFTVRAVWECAFQRWLRRQPTRVRRLYTEVCRAVPGPMDLRRDALFGGRVEPFALHYTCTEREEIDALDIVSLYPFVMKYRAFPVGLPRVLSAEQLDRDAAVRLPWTSAEQNPFRGFLHCRVLPPRPAVLGDRHALLPYRTRTGRLTFPLCAACAEWANVDKKVQRHHRTVPRCRHRAAQRAWTHAYTDVELNAALQLGYRVLALYEVWHYDRWASKEAGNSLFAGYVDTMLRLKVEASGWPADCQTVEQRARYVARYADREGIRLEAGRVQPNPGLRAVAKALLNSLWGKLAQRAERDDVCYTGSAREFHELLGDPRQDVVDFVHLNEQLDRCVVRRRWPFVRAPDTNNLAVACFVTAHARLHLHGRLEEVRLAGGRMLYCDTDSVYFVRARRPPGPQQQQQFLRSEGDAFGQLMREWPGRRIVQFFSAGPKNYGFRHRCAASGEDERAERKVRGLELTYTASQLLPFERMRQLVLNFFGRMPDAEQRVAVPCTRFVRTKRAEVFTRRGTKLYQPVYTKGLVVALDDREAGGGAGNAYFTRPFGWYDDEEADRDDADEEEEAEDGELSDESDTDGDDDDIDFLVHV</sequence>
<evidence type="ECO:0000256" key="1">
    <source>
        <dbReference type="ARBA" id="ARBA00005755"/>
    </source>
</evidence>
<feature type="compositionally biased region" description="Basic residues" evidence="9">
    <location>
        <begin position="909"/>
        <end position="918"/>
    </location>
</feature>
<dbReference type="InterPro" id="IPR012337">
    <property type="entry name" value="RNaseH-like_sf"/>
</dbReference>
<dbReference type="GO" id="GO:0003677">
    <property type="term" value="F:DNA binding"/>
    <property type="evidence" value="ECO:0007669"/>
    <property type="project" value="UniProtKB-KW"/>
</dbReference>
<evidence type="ECO:0000259" key="10">
    <source>
        <dbReference type="Pfam" id="PF03175"/>
    </source>
</evidence>
<feature type="region of interest" description="Disordered" evidence="9">
    <location>
        <begin position="898"/>
        <end position="918"/>
    </location>
</feature>
<evidence type="ECO:0000256" key="2">
    <source>
        <dbReference type="ARBA" id="ARBA00012417"/>
    </source>
</evidence>
<dbReference type="GO" id="GO:0003887">
    <property type="term" value="F:DNA-directed DNA polymerase activity"/>
    <property type="evidence" value="ECO:0007669"/>
    <property type="project" value="UniProtKB-KW"/>
</dbReference>
<dbReference type="InterPro" id="IPR004868">
    <property type="entry name" value="DNA-dir_DNA_pol_B_mt/vir"/>
</dbReference>
<evidence type="ECO:0000256" key="9">
    <source>
        <dbReference type="SAM" id="MobiDB-lite"/>
    </source>
</evidence>
<accession>A0ABD2JJ94</accession>
<evidence type="ECO:0000313" key="11">
    <source>
        <dbReference type="EMBL" id="KAL3090695.1"/>
    </source>
</evidence>
<name>A0ABD2JJ94_HETSC</name>
<dbReference type="GO" id="GO:0006260">
    <property type="term" value="P:DNA replication"/>
    <property type="evidence" value="ECO:0007669"/>
    <property type="project" value="UniProtKB-KW"/>
</dbReference>
<protein>
    <recommendedName>
        <fullName evidence="2">DNA-directed DNA polymerase</fullName>
        <ecNumber evidence="2">2.7.7.7</ecNumber>
    </recommendedName>
</protein>
<evidence type="ECO:0000256" key="8">
    <source>
        <dbReference type="ARBA" id="ARBA00049244"/>
    </source>
</evidence>
<feature type="compositionally biased region" description="Acidic residues" evidence="9">
    <location>
        <begin position="779"/>
        <end position="799"/>
    </location>
</feature>